<feature type="compositionally biased region" description="Low complexity" evidence="1">
    <location>
        <begin position="564"/>
        <end position="582"/>
    </location>
</feature>
<feature type="compositionally biased region" description="Basic and acidic residues" evidence="1">
    <location>
        <begin position="493"/>
        <end position="502"/>
    </location>
</feature>
<reference evidence="3" key="1">
    <citation type="journal article" date="2020" name="Stud. Mycol.">
        <title>101 Dothideomycetes genomes: a test case for predicting lifestyles and emergence of pathogens.</title>
        <authorList>
            <person name="Haridas S."/>
            <person name="Albert R."/>
            <person name="Binder M."/>
            <person name="Bloem J."/>
            <person name="Labutti K."/>
            <person name="Salamov A."/>
            <person name="Andreopoulos B."/>
            <person name="Baker S."/>
            <person name="Barry K."/>
            <person name="Bills G."/>
            <person name="Bluhm B."/>
            <person name="Cannon C."/>
            <person name="Castanera R."/>
            <person name="Culley D."/>
            <person name="Daum C."/>
            <person name="Ezra D."/>
            <person name="Gonzalez J."/>
            <person name="Henrissat B."/>
            <person name="Kuo A."/>
            <person name="Liang C."/>
            <person name="Lipzen A."/>
            <person name="Lutzoni F."/>
            <person name="Magnuson J."/>
            <person name="Mondo S."/>
            <person name="Nolan M."/>
            <person name="Ohm R."/>
            <person name="Pangilinan J."/>
            <person name="Park H.-J."/>
            <person name="Ramirez L."/>
            <person name="Alfaro M."/>
            <person name="Sun H."/>
            <person name="Tritt A."/>
            <person name="Yoshinaga Y."/>
            <person name="Zwiers L.-H."/>
            <person name="Turgeon B."/>
            <person name="Goodwin S."/>
            <person name="Spatafora J."/>
            <person name="Crous P."/>
            <person name="Grigoriev I."/>
        </authorList>
    </citation>
    <scope>NUCLEOTIDE SEQUENCE</scope>
    <source>
        <strain evidence="3">CBS 122367</strain>
    </source>
</reference>
<keyword evidence="2" id="KW-0472">Membrane</keyword>
<feature type="transmembrane region" description="Helical" evidence="2">
    <location>
        <begin position="20"/>
        <end position="41"/>
    </location>
</feature>
<feature type="region of interest" description="Disordered" evidence="1">
    <location>
        <begin position="452"/>
        <end position="504"/>
    </location>
</feature>
<feature type="compositionally biased region" description="Low complexity" evidence="1">
    <location>
        <begin position="472"/>
        <end position="483"/>
    </location>
</feature>
<name>A0A6G1JJR7_9PLEO</name>
<accession>A0A6G1JJR7</accession>
<keyword evidence="2" id="KW-1133">Transmembrane helix</keyword>
<dbReference type="AlphaFoldDB" id="A0A6G1JJR7"/>
<protein>
    <submittedName>
        <fullName evidence="3">Uncharacterized protein</fullName>
    </submittedName>
</protein>
<organism evidence="3 4">
    <name type="scientific">Lentithecium fluviatile CBS 122367</name>
    <dbReference type="NCBI Taxonomy" id="1168545"/>
    <lineage>
        <taxon>Eukaryota</taxon>
        <taxon>Fungi</taxon>
        <taxon>Dikarya</taxon>
        <taxon>Ascomycota</taxon>
        <taxon>Pezizomycotina</taxon>
        <taxon>Dothideomycetes</taxon>
        <taxon>Pleosporomycetidae</taxon>
        <taxon>Pleosporales</taxon>
        <taxon>Massarineae</taxon>
        <taxon>Lentitheciaceae</taxon>
        <taxon>Lentithecium</taxon>
    </lineage>
</organism>
<dbReference type="Proteomes" id="UP000799291">
    <property type="component" value="Unassembled WGS sequence"/>
</dbReference>
<keyword evidence="2" id="KW-0812">Transmembrane</keyword>
<evidence type="ECO:0000313" key="3">
    <source>
        <dbReference type="EMBL" id="KAF2690726.1"/>
    </source>
</evidence>
<gene>
    <name evidence="3" type="ORF">K458DRAFT_482927</name>
</gene>
<feature type="compositionally biased region" description="Low complexity" evidence="1">
    <location>
        <begin position="453"/>
        <end position="464"/>
    </location>
</feature>
<evidence type="ECO:0000256" key="1">
    <source>
        <dbReference type="SAM" id="MobiDB-lite"/>
    </source>
</evidence>
<dbReference type="OrthoDB" id="3516776at2759"/>
<dbReference type="EMBL" id="MU005570">
    <property type="protein sequence ID" value="KAF2690726.1"/>
    <property type="molecule type" value="Genomic_DNA"/>
</dbReference>
<feature type="region of interest" description="Disordered" evidence="1">
    <location>
        <begin position="544"/>
        <end position="590"/>
    </location>
</feature>
<keyword evidence="4" id="KW-1185">Reference proteome</keyword>
<evidence type="ECO:0000313" key="4">
    <source>
        <dbReference type="Proteomes" id="UP000799291"/>
    </source>
</evidence>
<proteinExistence type="predicted"/>
<evidence type="ECO:0000256" key="2">
    <source>
        <dbReference type="SAM" id="Phobius"/>
    </source>
</evidence>
<feature type="compositionally biased region" description="Basic and acidic residues" evidence="1">
    <location>
        <begin position="546"/>
        <end position="556"/>
    </location>
</feature>
<feature type="transmembrane region" description="Helical" evidence="2">
    <location>
        <begin position="88"/>
        <end position="109"/>
    </location>
</feature>
<sequence length="613" mass="68827">MTIAWVNISTRWSITSIQAALNVFVSLLGTIGIWTLSRYWWQRGGSYVLRGKSDVPLSALFSLAGPGEGYDTVKVLGGKLFSKEHRRLLLQLLVVLLATLACMFAGPIAKISLRSAQTIHVQKLEVLQTTKGNIFIGNRLDANVEWNDTMQSLDNAGFPYNRLLDYLPPTTEPWTYAADEWNPTWSAACDCHEEVLLHDLQATGNATFHRPLEVFPSYRDTYDAAWLDSSKYRLQADSNFEQVCTEDNGIIIKDAMFWILLQSEPRVDDRMYNNDAPLQLSFSSLHAHNFGLSPNDTDITGSSLDQWRPFGPVEKASYTRLECNFTRNSGAVEQNLVPWLWTNDTWAITYAYRMYWMTEVGQRSSKNQTVTPPMLKYKQELEKLGVPDGRIDWMIHVAKLAVQNPKEEADFAQREQKDDQQQLKDRDYFGLASFGRSPDAGITTPQLARVYTSSRTSFSSASPSNDRRSRSTSRTTRSKSLSSQILPQIVMHPGKEPGKVSDTRNINGYVLNEHDMELSPTSADSSSFRVVDFTVSADYGATQSCTRDHSPHHDDDMLSPWTPSEGNSRASSRGGASCSRSSYQSIVPEEDEIEVVVPATDTFINTQCEKPAA</sequence>